<dbReference type="RefSeq" id="WP_150577116.1">
    <property type="nucleotide sequence ID" value="NZ_CABPSN010000005.1"/>
</dbReference>
<evidence type="ECO:0000313" key="1">
    <source>
        <dbReference type="EMBL" id="VVE30956.1"/>
    </source>
</evidence>
<dbReference type="Proteomes" id="UP000366819">
    <property type="component" value="Unassembled WGS sequence"/>
</dbReference>
<dbReference type="Gene3D" id="3.30.2440.10">
    <property type="entry name" value="Secreted effector protein SifA"/>
    <property type="match status" value="1"/>
</dbReference>
<protein>
    <submittedName>
        <fullName evidence="1">Uncharacterized protein</fullName>
    </submittedName>
</protein>
<evidence type="ECO:0000313" key="2">
    <source>
        <dbReference type="Proteomes" id="UP000366819"/>
    </source>
</evidence>
<dbReference type="AlphaFoldDB" id="A0A5E4X3V7"/>
<organism evidence="1 2">
    <name type="scientific">Pandoraea aquatica</name>
    <dbReference type="NCBI Taxonomy" id="2508290"/>
    <lineage>
        <taxon>Bacteria</taxon>
        <taxon>Pseudomonadati</taxon>
        <taxon>Pseudomonadota</taxon>
        <taxon>Betaproteobacteria</taxon>
        <taxon>Burkholderiales</taxon>
        <taxon>Burkholderiaceae</taxon>
        <taxon>Pandoraea</taxon>
    </lineage>
</organism>
<reference evidence="1 2" key="1">
    <citation type="submission" date="2019-08" db="EMBL/GenBank/DDBJ databases">
        <authorList>
            <person name="Peeters C."/>
        </authorList>
    </citation>
    <scope>NUCLEOTIDE SEQUENCE [LARGE SCALE GENOMIC DNA]</scope>
    <source>
        <strain evidence="1 2">LMG 31011</strain>
    </source>
</reference>
<proteinExistence type="predicted"/>
<sequence length="275" mass="31210">MITSLSSPLPALSSDTAYSLRAQSLEECANARSELDLESLWGRIKDWFFGTHRVDAKKALFRILNAETTHALYASFIDMLRYIEPEHRNQLAWIIDDIGRPSFLIGPYLVPWKADWASLVPSEPPLSVADMAKLLLSLRYKRLPVLETLREVGLRRISEVAHERPFPEKKAEVDADRMCEAQQWFLRQSPSLGSALELIGLHRNDENGDLAYQLRCEVKTALTRVCANDDQAAATSHNAENLMRLVSTMFHDREHLKRVALSVNLTLRSSLNRAS</sequence>
<name>A0A5E4X3V7_9BURK</name>
<accession>A0A5E4X3V7</accession>
<keyword evidence="2" id="KW-1185">Reference proteome</keyword>
<dbReference type="OrthoDB" id="8938174at2"/>
<gene>
    <name evidence="1" type="ORF">PAQ31011_03663</name>
</gene>
<dbReference type="EMBL" id="CABPSN010000005">
    <property type="protein sequence ID" value="VVE30956.1"/>
    <property type="molecule type" value="Genomic_DNA"/>
</dbReference>